<keyword evidence="2" id="KW-1185">Reference proteome</keyword>
<accession>A0A392UKN3</accession>
<name>A0A392UKN3_9FABA</name>
<dbReference type="AlphaFoldDB" id="A0A392UKN3"/>
<feature type="non-terminal residue" evidence="1">
    <location>
        <position position="1"/>
    </location>
</feature>
<proteinExistence type="predicted"/>
<sequence length="77" mass="8588">CSDDEGVTNVRVCPCNHALDAPHNHLAYLNRLRSHDSIYGMASRHNNLHLVRAALEIANQPLGPSFCHWHHVGDLQA</sequence>
<dbReference type="Proteomes" id="UP000265520">
    <property type="component" value="Unassembled WGS sequence"/>
</dbReference>
<evidence type="ECO:0000313" key="1">
    <source>
        <dbReference type="EMBL" id="MCI73438.1"/>
    </source>
</evidence>
<comment type="caution">
    <text evidence="1">The sequence shown here is derived from an EMBL/GenBank/DDBJ whole genome shotgun (WGS) entry which is preliminary data.</text>
</comment>
<protein>
    <submittedName>
        <fullName evidence="1">Uncharacterized protein</fullName>
    </submittedName>
</protein>
<dbReference type="EMBL" id="LXQA010838462">
    <property type="protein sequence ID" value="MCI73438.1"/>
    <property type="molecule type" value="Genomic_DNA"/>
</dbReference>
<organism evidence="1 2">
    <name type="scientific">Trifolium medium</name>
    <dbReference type="NCBI Taxonomy" id="97028"/>
    <lineage>
        <taxon>Eukaryota</taxon>
        <taxon>Viridiplantae</taxon>
        <taxon>Streptophyta</taxon>
        <taxon>Embryophyta</taxon>
        <taxon>Tracheophyta</taxon>
        <taxon>Spermatophyta</taxon>
        <taxon>Magnoliopsida</taxon>
        <taxon>eudicotyledons</taxon>
        <taxon>Gunneridae</taxon>
        <taxon>Pentapetalae</taxon>
        <taxon>rosids</taxon>
        <taxon>fabids</taxon>
        <taxon>Fabales</taxon>
        <taxon>Fabaceae</taxon>
        <taxon>Papilionoideae</taxon>
        <taxon>50 kb inversion clade</taxon>
        <taxon>NPAAA clade</taxon>
        <taxon>Hologalegina</taxon>
        <taxon>IRL clade</taxon>
        <taxon>Trifolieae</taxon>
        <taxon>Trifolium</taxon>
    </lineage>
</organism>
<reference evidence="1 2" key="1">
    <citation type="journal article" date="2018" name="Front. Plant Sci.">
        <title>Red Clover (Trifolium pratense) and Zigzag Clover (T. medium) - A Picture of Genomic Similarities and Differences.</title>
        <authorList>
            <person name="Dluhosova J."/>
            <person name="Istvanek J."/>
            <person name="Nedelnik J."/>
            <person name="Repkova J."/>
        </authorList>
    </citation>
    <scope>NUCLEOTIDE SEQUENCE [LARGE SCALE GENOMIC DNA]</scope>
    <source>
        <strain evidence="2">cv. 10/8</strain>
        <tissue evidence="1">Leaf</tissue>
    </source>
</reference>
<evidence type="ECO:0000313" key="2">
    <source>
        <dbReference type="Proteomes" id="UP000265520"/>
    </source>
</evidence>